<protein>
    <submittedName>
        <fullName evidence="1">Uncharacterized protein</fullName>
    </submittedName>
</protein>
<dbReference type="RefSeq" id="WP_345457938.1">
    <property type="nucleotide sequence ID" value="NZ_BAABRV010000016.1"/>
</dbReference>
<dbReference type="EMBL" id="BAABRV010000016">
    <property type="protein sequence ID" value="GAA5535150.1"/>
    <property type="molecule type" value="Genomic_DNA"/>
</dbReference>
<keyword evidence="2" id="KW-1185">Reference proteome</keyword>
<comment type="caution">
    <text evidence="1">The sequence shown here is derived from an EMBL/GenBank/DDBJ whole genome shotgun (WGS) entry which is preliminary data.</text>
</comment>
<name>A0ABP9XKN1_9DEIO</name>
<accession>A0ABP9XKN1</accession>
<dbReference type="Proteomes" id="UP001404956">
    <property type="component" value="Unassembled WGS sequence"/>
</dbReference>
<proteinExistence type="predicted"/>
<evidence type="ECO:0000313" key="1">
    <source>
        <dbReference type="EMBL" id="GAA5535150.1"/>
    </source>
</evidence>
<evidence type="ECO:0000313" key="2">
    <source>
        <dbReference type="Proteomes" id="UP001404956"/>
    </source>
</evidence>
<sequence length="203" mass="23056">MEDTTRHPAFEPVPLDQNVVLRIISSWQAARIIEDEGTWLLRQCFPGWAEQGDPAARPVWTRMCRELLISTGELLDHLWATVRPAGGSYLMSRHSDDGLRLMVGLVAGDQNVQVHLGALVLTELRRERTMDVQVEPKTFTFLDIMRREYQKTPDQPTAVPQEKGVLSLVKTMTGSWLRDLRDALIDPETWRLPESTPPNNTSS</sequence>
<reference evidence="1 2" key="1">
    <citation type="submission" date="2024-02" db="EMBL/GenBank/DDBJ databases">
        <title>Deinococcus aluminii NBRC 112889.</title>
        <authorList>
            <person name="Ichikawa N."/>
            <person name="Katano-Makiyama Y."/>
            <person name="Hidaka K."/>
        </authorList>
    </citation>
    <scope>NUCLEOTIDE SEQUENCE [LARGE SCALE GENOMIC DNA]</scope>
    <source>
        <strain evidence="1 2">NBRC 112889</strain>
    </source>
</reference>
<gene>
    <name evidence="1" type="ORF">Dalu01_03574</name>
</gene>
<organism evidence="1 2">
    <name type="scientific">Deinococcus aluminii</name>
    <dbReference type="NCBI Taxonomy" id="1656885"/>
    <lineage>
        <taxon>Bacteria</taxon>
        <taxon>Thermotogati</taxon>
        <taxon>Deinococcota</taxon>
        <taxon>Deinococci</taxon>
        <taxon>Deinococcales</taxon>
        <taxon>Deinococcaceae</taxon>
        <taxon>Deinococcus</taxon>
    </lineage>
</organism>